<gene>
    <name evidence="12" type="ORF">GOP47_0005488</name>
</gene>
<organism evidence="12 13">
    <name type="scientific">Adiantum capillus-veneris</name>
    <name type="common">Maidenhair fern</name>
    <dbReference type="NCBI Taxonomy" id="13818"/>
    <lineage>
        <taxon>Eukaryota</taxon>
        <taxon>Viridiplantae</taxon>
        <taxon>Streptophyta</taxon>
        <taxon>Embryophyta</taxon>
        <taxon>Tracheophyta</taxon>
        <taxon>Polypodiopsida</taxon>
        <taxon>Polypodiidae</taxon>
        <taxon>Polypodiales</taxon>
        <taxon>Pteridineae</taxon>
        <taxon>Pteridaceae</taxon>
        <taxon>Vittarioideae</taxon>
        <taxon>Adiantum</taxon>
    </lineage>
</organism>
<dbReference type="InterPro" id="IPR005606">
    <property type="entry name" value="Sec20"/>
</dbReference>
<evidence type="ECO:0000256" key="6">
    <source>
        <dbReference type="ARBA" id="ARBA00022989"/>
    </source>
</evidence>
<reference evidence="12 13" key="1">
    <citation type="submission" date="2021-01" db="EMBL/GenBank/DDBJ databases">
        <title>Adiantum capillus-veneris genome.</title>
        <authorList>
            <person name="Fang Y."/>
            <person name="Liao Q."/>
        </authorList>
    </citation>
    <scope>NUCLEOTIDE SEQUENCE [LARGE SCALE GENOMIC DNA]</scope>
    <source>
        <strain evidence="12">H3</strain>
        <tissue evidence="12">Leaf</tissue>
    </source>
</reference>
<proteinExistence type="inferred from homology"/>
<evidence type="ECO:0000256" key="3">
    <source>
        <dbReference type="ARBA" id="ARBA00022692"/>
    </source>
</evidence>
<dbReference type="GO" id="GO:0005789">
    <property type="term" value="C:endoplasmic reticulum membrane"/>
    <property type="evidence" value="ECO:0007669"/>
    <property type="project" value="UniProtKB-SubCell"/>
</dbReference>
<sequence length="321" mass="36248">MLLEELDLPPVPYLFLEKLFPILFRSWVTMKRSCAKQRLIFKSDGRRRMKLQEAMLRPSENVVWRKRRFDLLAHQSLSVEEKIACLKLLETWKTEYQILHAALREANLQAKSNIQKAAKSERELLLGGGEESTNLRRNLQTQAGMSAAAESVTEALRRTRQMMVQELERGHGTLVTLDGSSTTLRKADAEYHGQRSLLNTTRNLLSVLKRQDVIDRIILVVGFLLFAAVVVYIFNQRIGLFKMQRTKHTFYGGHSSRTGAPSISIDVPLEGGMDMSLQDPSSIRSKDGSTHVCSELEACMPPEIHPIGEPSNAVPIGHTEL</sequence>
<dbReference type="GO" id="GO:0005484">
    <property type="term" value="F:SNAP receptor activity"/>
    <property type="evidence" value="ECO:0007669"/>
    <property type="project" value="InterPro"/>
</dbReference>
<feature type="transmembrane region" description="Helical" evidence="10">
    <location>
        <begin position="217"/>
        <end position="235"/>
    </location>
</feature>
<comment type="similarity">
    <text evidence="9">Belongs to the SEC20 family.</text>
</comment>
<keyword evidence="5" id="KW-0931">ER-Golgi transport</keyword>
<evidence type="ECO:0000256" key="10">
    <source>
        <dbReference type="SAM" id="Phobius"/>
    </source>
</evidence>
<evidence type="ECO:0000256" key="2">
    <source>
        <dbReference type="ARBA" id="ARBA00022448"/>
    </source>
</evidence>
<dbReference type="PANTHER" id="PTHR12825:SF0">
    <property type="entry name" value="VESICLE TRANSPORT PROTEIN SEC20"/>
    <property type="match status" value="1"/>
</dbReference>
<keyword evidence="2" id="KW-0813">Transport</keyword>
<name>A0A9D4V580_ADICA</name>
<keyword evidence="4" id="KW-0256">Endoplasmic reticulum</keyword>
<evidence type="ECO:0000259" key="11">
    <source>
        <dbReference type="Pfam" id="PF03908"/>
    </source>
</evidence>
<dbReference type="InterPro" id="IPR056173">
    <property type="entry name" value="Sec20_C"/>
</dbReference>
<dbReference type="OrthoDB" id="46868at2759"/>
<evidence type="ECO:0000256" key="9">
    <source>
        <dbReference type="ARBA" id="ARBA00037934"/>
    </source>
</evidence>
<evidence type="ECO:0000256" key="4">
    <source>
        <dbReference type="ARBA" id="ARBA00022824"/>
    </source>
</evidence>
<dbReference type="AlphaFoldDB" id="A0A9D4V580"/>
<evidence type="ECO:0000256" key="1">
    <source>
        <dbReference type="ARBA" id="ARBA00004163"/>
    </source>
</evidence>
<dbReference type="Pfam" id="PF03908">
    <property type="entry name" value="Sec20"/>
    <property type="match status" value="1"/>
</dbReference>
<dbReference type="GO" id="GO:0031201">
    <property type="term" value="C:SNARE complex"/>
    <property type="evidence" value="ECO:0007669"/>
    <property type="project" value="TreeGrafter"/>
</dbReference>
<accession>A0A9D4V580</accession>
<dbReference type="EMBL" id="JABFUD020000005">
    <property type="protein sequence ID" value="KAI5080009.1"/>
    <property type="molecule type" value="Genomic_DNA"/>
</dbReference>
<keyword evidence="8 10" id="KW-0472">Membrane</keyword>
<feature type="domain" description="Sec20 C-terminal" evidence="11">
    <location>
        <begin position="149"/>
        <end position="238"/>
    </location>
</feature>
<dbReference type="PANTHER" id="PTHR12825">
    <property type="entry name" value="BNIP1-RELATED"/>
    <property type="match status" value="1"/>
</dbReference>
<keyword evidence="3 10" id="KW-0812">Transmembrane</keyword>
<evidence type="ECO:0000313" key="12">
    <source>
        <dbReference type="EMBL" id="KAI5080009.1"/>
    </source>
</evidence>
<keyword evidence="13" id="KW-1185">Reference proteome</keyword>
<keyword evidence="6 10" id="KW-1133">Transmembrane helix</keyword>
<dbReference type="Proteomes" id="UP000886520">
    <property type="component" value="Chromosome 5"/>
</dbReference>
<protein>
    <recommendedName>
        <fullName evidence="11">Sec20 C-terminal domain-containing protein</fullName>
    </recommendedName>
</protein>
<evidence type="ECO:0000313" key="13">
    <source>
        <dbReference type="Proteomes" id="UP000886520"/>
    </source>
</evidence>
<evidence type="ECO:0000256" key="5">
    <source>
        <dbReference type="ARBA" id="ARBA00022892"/>
    </source>
</evidence>
<evidence type="ECO:0000256" key="7">
    <source>
        <dbReference type="ARBA" id="ARBA00023054"/>
    </source>
</evidence>
<evidence type="ECO:0000256" key="8">
    <source>
        <dbReference type="ARBA" id="ARBA00023136"/>
    </source>
</evidence>
<keyword evidence="7" id="KW-0175">Coiled coil</keyword>
<comment type="subcellular location">
    <subcellularLocation>
        <location evidence="1">Endoplasmic reticulum membrane</location>
        <topology evidence="1">Single-pass type IV membrane protein</topology>
    </subcellularLocation>
</comment>
<comment type="caution">
    <text evidence="12">The sequence shown here is derived from an EMBL/GenBank/DDBJ whole genome shotgun (WGS) entry which is preliminary data.</text>
</comment>
<dbReference type="GO" id="GO:0006890">
    <property type="term" value="P:retrograde vesicle-mediated transport, Golgi to endoplasmic reticulum"/>
    <property type="evidence" value="ECO:0007669"/>
    <property type="project" value="InterPro"/>
</dbReference>